<evidence type="ECO:0000313" key="2">
    <source>
        <dbReference type="EMBL" id="GIG94214.1"/>
    </source>
</evidence>
<proteinExistence type="predicted"/>
<comment type="caution">
    <text evidence="2">The sequence shown here is derived from an EMBL/GenBank/DDBJ whole genome shotgun (WGS) entry which is preliminary data.</text>
</comment>
<dbReference type="RefSeq" id="WP_203855882.1">
    <property type="nucleotide sequence ID" value="NZ_BAAAZQ010000002.1"/>
</dbReference>
<evidence type="ECO:0000313" key="3">
    <source>
        <dbReference type="Proteomes" id="UP000621500"/>
    </source>
</evidence>
<evidence type="ECO:0000256" key="1">
    <source>
        <dbReference type="SAM" id="MobiDB-lite"/>
    </source>
</evidence>
<name>A0ABQ4EHL8_9ACTN</name>
<gene>
    <name evidence="2" type="ORF">Pma05_07870</name>
</gene>
<reference evidence="2 3" key="1">
    <citation type="submission" date="2021-01" db="EMBL/GenBank/DDBJ databases">
        <title>Whole genome shotgun sequence of Plantactinospora mayteni NBRC 109088.</title>
        <authorList>
            <person name="Komaki H."/>
            <person name="Tamura T."/>
        </authorList>
    </citation>
    <scope>NUCLEOTIDE SEQUENCE [LARGE SCALE GENOMIC DNA]</scope>
    <source>
        <strain evidence="2 3">NBRC 109088</strain>
    </source>
</reference>
<protein>
    <submittedName>
        <fullName evidence="2">Uncharacterized protein</fullName>
    </submittedName>
</protein>
<feature type="region of interest" description="Disordered" evidence="1">
    <location>
        <begin position="1"/>
        <end position="29"/>
    </location>
</feature>
<accession>A0ABQ4EHL8</accession>
<dbReference type="Proteomes" id="UP000621500">
    <property type="component" value="Unassembled WGS sequence"/>
</dbReference>
<organism evidence="2 3">
    <name type="scientific">Plantactinospora mayteni</name>
    <dbReference type="NCBI Taxonomy" id="566021"/>
    <lineage>
        <taxon>Bacteria</taxon>
        <taxon>Bacillati</taxon>
        <taxon>Actinomycetota</taxon>
        <taxon>Actinomycetes</taxon>
        <taxon>Micromonosporales</taxon>
        <taxon>Micromonosporaceae</taxon>
        <taxon>Plantactinospora</taxon>
    </lineage>
</organism>
<dbReference type="EMBL" id="BONX01000004">
    <property type="protein sequence ID" value="GIG94214.1"/>
    <property type="molecule type" value="Genomic_DNA"/>
</dbReference>
<sequence length="57" mass="6190">MQAPSADHKIRFRLPGGPEQRDRDARMASGGTGWSFEAVAWIYRCDASVVEPGLAGN</sequence>
<keyword evidence="3" id="KW-1185">Reference proteome</keyword>